<dbReference type="Proteomes" id="UP001153620">
    <property type="component" value="Chromosome 3"/>
</dbReference>
<evidence type="ECO:0000313" key="2">
    <source>
        <dbReference type="EMBL" id="CAG9809778.1"/>
    </source>
</evidence>
<organism evidence="2 3">
    <name type="scientific">Chironomus riparius</name>
    <dbReference type="NCBI Taxonomy" id="315576"/>
    <lineage>
        <taxon>Eukaryota</taxon>
        <taxon>Metazoa</taxon>
        <taxon>Ecdysozoa</taxon>
        <taxon>Arthropoda</taxon>
        <taxon>Hexapoda</taxon>
        <taxon>Insecta</taxon>
        <taxon>Pterygota</taxon>
        <taxon>Neoptera</taxon>
        <taxon>Endopterygota</taxon>
        <taxon>Diptera</taxon>
        <taxon>Nematocera</taxon>
        <taxon>Chironomoidea</taxon>
        <taxon>Chironomidae</taxon>
        <taxon>Chironominae</taxon>
        <taxon>Chironomus</taxon>
    </lineage>
</organism>
<evidence type="ECO:0000256" key="1">
    <source>
        <dbReference type="SAM" id="SignalP"/>
    </source>
</evidence>
<reference evidence="2" key="1">
    <citation type="submission" date="2022-01" db="EMBL/GenBank/DDBJ databases">
        <authorList>
            <person name="King R."/>
        </authorList>
    </citation>
    <scope>NUCLEOTIDE SEQUENCE</scope>
</reference>
<keyword evidence="3" id="KW-1185">Reference proteome</keyword>
<feature type="chain" id="PRO_5040409366" evidence="1">
    <location>
        <begin position="19"/>
        <end position="142"/>
    </location>
</feature>
<proteinExistence type="predicted"/>
<sequence>MHFLQFLGIIIYLQIIDCNFIKSGYYKDNPWYKFEMKMWTFHIDKSEQIEDDYIEIKVEKSESVKGLSFKYNQFIRYAPINVRQVFPNLIGYEALRNSLLKIGYNLKFVDLKSNMCINESFFADRYMEMCAKIRNYYNNLNN</sequence>
<name>A0A9N9S6A7_9DIPT</name>
<dbReference type="AlphaFoldDB" id="A0A9N9S6A7"/>
<feature type="signal peptide" evidence="1">
    <location>
        <begin position="1"/>
        <end position="18"/>
    </location>
</feature>
<keyword evidence="1" id="KW-0732">Signal</keyword>
<accession>A0A9N9S6A7</accession>
<reference evidence="2" key="2">
    <citation type="submission" date="2022-10" db="EMBL/GenBank/DDBJ databases">
        <authorList>
            <consortium name="ENA_rothamsted_submissions"/>
            <consortium name="culmorum"/>
            <person name="King R."/>
        </authorList>
    </citation>
    <scope>NUCLEOTIDE SEQUENCE</scope>
</reference>
<protein>
    <submittedName>
        <fullName evidence="2">Uncharacterized protein</fullName>
    </submittedName>
</protein>
<evidence type="ECO:0000313" key="3">
    <source>
        <dbReference type="Proteomes" id="UP001153620"/>
    </source>
</evidence>
<dbReference type="EMBL" id="OU895879">
    <property type="protein sequence ID" value="CAG9809778.1"/>
    <property type="molecule type" value="Genomic_DNA"/>
</dbReference>
<gene>
    <name evidence="2" type="ORF">CHIRRI_LOCUS12598</name>
</gene>